<keyword evidence="4" id="KW-0964">Secreted</keyword>
<dbReference type="GO" id="GO:0005576">
    <property type="term" value="C:extracellular region"/>
    <property type="evidence" value="ECO:0007669"/>
    <property type="project" value="UniProtKB-SubCell"/>
</dbReference>
<evidence type="ECO:0000256" key="5">
    <source>
        <dbReference type="ARBA" id="ARBA00022729"/>
    </source>
</evidence>
<evidence type="ECO:0000256" key="1">
    <source>
        <dbReference type="ARBA" id="ARBA00004196"/>
    </source>
</evidence>
<comment type="subcellular location">
    <subcellularLocation>
        <location evidence="1">Cell envelope</location>
    </subcellularLocation>
    <subcellularLocation>
        <location evidence="2">Cell outer membrane</location>
    </subcellularLocation>
    <subcellularLocation>
        <location evidence="3">Secreted</location>
    </subcellularLocation>
</comment>
<dbReference type="PANTHER" id="PTHR11319:SF35">
    <property type="entry name" value="OUTER MEMBRANE PROTEIN PMPC-RELATED"/>
    <property type="match status" value="1"/>
</dbReference>
<dbReference type="InterPro" id="IPR003368">
    <property type="entry name" value="POMP_repeat"/>
</dbReference>
<keyword evidence="5" id="KW-0732">Signal</keyword>
<evidence type="ECO:0000313" key="9">
    <source>
        <dbReference type="Proteomes" id="UP000248557"/>
    </source>
</evidence>
<evidence type="ECO:0000313" key="8">
    <source>
        <dbReference type="EMBL" id="RAP03847.1"/>
    </source>
</evidence>
<reference evidence="8 9" key="1">
    <citation type="submission" date="2017-05" db="EMBL/GenBank/DDBJ databases">
        <title>Host range expansion of the Methanosphaera genus to humans and monogastric animals involves recent and extensive reduction in genome content.</title>
        <authorList>
            <person name="Hoedt E.C."/>
            <person name="Volmer J.G."/>
            <person name="Parks D.H."/>
            <person name="Rosewarne C.P."/>
            <person name="Denman S.E."/>
            <person name="Mcsweeney C.S."/>
            <person name="O Cuiv P."/>
            <person name="Hugenholtz P."/>
            <person name="Tyson G.W."/>
            <person name="Morrison M."/>
        </authorList>
    </citation>
    <scope>NUCLEOTIDE SEQUENCE [LARGE SCALE GENOMIC DNA]</scope>
    <source>
        <strain evidence="8 9">PA5</strain>
    </source>
</reference>
<dbReference type="InterPro" id="IPR011050">
    <property type="entry name" value="Pectin_lyase_fold/virulence"/>
</dbReference>
<evidence type="ECO:0000256" key="2">
    <source>
        <dbReference type="ARBA" id="ARBA00004442"/>
    </source>
</evidence>
<dbReference type="EMBL" id="NGJK01000004">
    <property type="protein sequence ID" value="RAP03847.1"/>
    <property type="molecule type" value="Genomic_DNA"/>
</dbReference>
<keyword evidence="6" id="KW-0472">Membrane</keyword>
<gene>
    <name evidence="8" type="ORF">CA615_00210</name>
</gene>
<dbReference type="Pfam" id="PF02415">
    <property type="entry name" value="Chlam_PMP"/>
    <property type="match status" value="3"/>
</dbReference>
<dbReference type="PANTHER" id="PTHR11319">
    <property type="entry name" value="G PROTEIN-COUPLED RECEPTOR-RELATED"/>
    <property type="match status" value="1"/>
</dbReference>
<evidence type="ECO:0008006" key="10">
    <source>
        <dbReference type="Google" id="ProtNLM"/>
    </source>
</evidence>
<evidence type="ECO:0000256" key="7">
    <source>
        <dbReference type="ARBA" id="ARBA00023237"/>
    </source>
</evidence>
<evidence type="ECO:0000256" key="4">
    <source>
        <dbReference type="ARBA" id="ARBA00022525"/>
    </source>
</evidence>
<evidence type="ECO:0000256" key="3">
    <source>
        <dbReference type="ARBA" id="ARBA00004613"/>
    </source>
</evidence>
<dbReference type="AlphaFoldDB" id="A0A328Q659"/>
<evidence type="ECO:0000256" key="6">
    <source>
        <dbReference type="ARBA" id="ARBA00023136"/>
    </source>
</evidence>
<dbReference type="SUPFAM" id="SSF51126">
    <property type="entry name" value="Pectin lyase-like"/>
    <property type="match status" value="2"/>
</dbReference>
<keyword evidence="7" id="KW-0998">Cell outer membrane</keyword>
<accession>A0A328Q659</accession>
<comment type="caution">
    <text evidence="8">The sequence shown here is derived from an EMBL/GenBank/DDBJ whole genome shotgun (WGS) entry which is preliminary data.</text>
</comment>
<proteinExistence type="predicted"/>
<name>A0A328Q659_9EURY</name>
<dbReference type="Proteomes" id="UP000248557">
    <property type="component" value="Unassembled WGS sequence"/>
</dbReference>
<sequence>MYVNNISCMNNKGSQGGAIGVLSSNNRVYIKDSTFKNNIATVRGGALCFSDRSNVVDIINCLFVNNTVQTEHSMSDTLGTGGAIYSGGNTSLVVSNSSFGQNTAGCAGAIYNANNGTLIINLSSFTSNRAEYESKLGYGGAIMIGNGFLTVKKSTFRYNYALNGGAISINSGTNASIFSTLFYNNHARETGGAISCFADLLIDNTTFTSNKADKYGGAFYNIGASDIISINNTIFTSNKATNNKIITYGGAICGRGFMSVYNITNSRFNNNLASYGGAISSESTYLTWTLKNTQFNNNVAKYASSRGGAFYMESIRSQAYIESCSFKNNTLAGGGKSYGGAISIFGKENIISVRSTYCNGNLAQYGGALYNHMDNYLVVANSEFIKNKAPGKWGRGGAIFANDDLRILDSVFLDNTAGFAGGAIFVNKTCQIVGSSLYNNKAGNNNGNNIYSTTQVKGEYNWWGYNNISMIKKNNYNVNDDCPIVFSGHIYNCRYNPISNVTIYTVYADTYFYNDNGTLRSTTHVIPPRNITIFNNKTPQTKTVELNYKGYYQYIIPGKVYTTINVRLDGTTLKLIYIA</sequence>
<organism evidence="8 9">
    <name type="scientific">Methanosphaera stadtmanae</name>
    <dbReference type="NCBI Taxonomy" id="2317"/>
    <lineage>
        <taxon>Archaea</taxon>
        <taxon>Methanobacteriati</taxon>
        <taxon>Methanobacteriota</taxon>
        <taxon>Methanomada group</taxon>
        <taxon>Methanobacteria</taxon>
        <taxon>Methanobacteriales</taxon>
        <taxon>Methanobacteriaceae</taxon>
        <taxon>Methanosphaera</taxon>
    </lineage>
</organism>
<protein>
    <recommendedName>
        <fullName evidence="10">Right handed beta helix domain-containing protein</fullName>
    </recommendedName>
</protein>